<dbReference type="AlphaFoldDB" id="A0A563DJ44"/>
<keyword evidence="2" id="KW-1185">Reference proteome</keyword>
<sequence>MKKLYYMLDFSAFQCFFQIRVNDVEIFSFNVEGQTSIDIPINQGILESGECTVEVKVFPLQGKTELHEKAYAKYKVTVFDLSSGDFVFVEQFEEQRTPPAQKAIPFTQVSSLFYAEVLYKIDAWQNGINLKDVNFNLKEKLLQEYQKILNRIAEKQYSEIEELYRKKEENTATVMYLNEEEKKERMSKLFNDFSSGFEPVPLSKDSFVEYSAYGKRVCLKNLDGLSALRLENKETEEDLVLDIAFYIPKGKTEFEVI</sequence>
<proteinExistence type="predicted"/>
<organism evidence="1 2">
    <name type="scientific">Apibacter muscae</name>
    <dbReference type="NCBI Taxonomy" id="2509004"/>
    <lineage>
        <taxon>Bacteria</taxon>
        <taxon>Pseudomonadati</taxon>
        <taxon>Bacteroidota</taxon>
        <taxon>Flavobacteriia</taxon>
        <taxon>Flavobacteriales</taxon>
        <taxon>Weeksellaceae</taxon>
        <taxon>Apibacter</taxon>
    </lineage>
</organism>
<evidence type="ECO:0000313" key="1">
    <source>
        <dbReference type="EMBL" id="TWP29893.1"/>
    </source>
</evidence>
<dbReference type="Proteomes" id="UP000319499">
    <property type="component" value="Unassembled WGS sequence"/>
</dbReference>
<comment type="caution">
    <text evidence="1">The sequence shown here is derived from an EMBL/GenBank/DDBJ whole genome shotgun (WGS) entry which is preliminary data.</text>
</comment>
<gene>
    <name evidence="1" type="ORF">ETU09_02615</name>
</gene>
<dbReference type="EMBL" id="SELH01000013">
    <property type="protein sequence ID" value="TWP29893.1"/>
    <property type="molecule type" value="Genomic_DNA"/>
</dbReference>
<reference evidence="1 2" key="1">
    <citation type="submission" date="2019-02" db="EMBL/GenBank/DDBJ databases">
        <title>Apibacter muscae sp. nov.: a novel member of the house fly microbiota.</title>
        <authorList>
            <person name="Park R."/>
        </authorList>
    </citation>
    <scope>NUCLEOTIDE SEQUENCE [LARGE SCALE GENOMIC DNA]</scope>
    <source>
        <strain evidence="1 2">AL1</strain>
    </source>
</reference>
<evidence type="ECO:0000313" key="2">
    <source>
        <dbReference type="Proteomes" id="UP000319499"/>
    </source>
</evidence>
<dbReference type="RefSeq" id="WP_146291694.1">
    <property type="nucleotide sequence ID" value="NZ_SELH01000013.1"/>
</dbReference>
<protein>
    <submittedName>
        <fullName evidence="1">Uncharacterized protein</fullName>
    </submittedName>
</protein>
<accession>A0A563DJ44</accession>
<name>A0A563DJ44_9FLAO</name>
<dbReference type="OrthoDB" id="1149023at2"/>